<evidence type="ECO:0000313" key="4">
    <source>
        <dbReference type="Proteomes" id="UP000663829"/>
    </source>
</evidence>
<protein>
    <submittedName>
        <fullName evidence="2">Uncharacterized protein</fullName>
    </submittedName>
</protein>
<dbReference type="EMBL" id="CAJOBC010005004">
    <property type="protein sequence ID" value="CAF3848203.1"/>
    <property type="molecule type" value="Genomic_DNA"/>
</dbReference>
<evidence type="ECO:0000313" key="3">
    <source>
        <dbReference type="EMBL" id="CAF3848203.1"/>
    </source>
</evidence>
<proteinExistence type="predicted"/>
<keyword evidence="4" id="KW-1185">Reference proteome</keyword>
<name>A0A814MP63_9BILA</name>
<evidence type="ECO:0000256" key="1">
    <source>
        <dbReference type="SAM" id="MobiDB-lite"/>
    </source>
</evidence>
<dbReference type="Proteomes" id="UP000663829">
    <property type="component" value="Unassembled WGS sequence"/>
</dbReference>
<feature type="region of interest" description="Disordered" evidence="1">
    <location>
        <begin position="249"/>
        <end position="295"/>
    </location>
</feature>
<gene>
    <name evidence="2" type="ORF">GPM918_LOCUS17838</name>
    <name evidence="3" type="ORF">SRO942_LOCUS17835</name>
</gene>
<dbReference type="Proteomes" id="UP000681722">
    <property type="component" value="Unassembled WGS sequence"/>
</dbReference>
<feature type="compositionally biased region" description="Basic and acidic residues" evidence="1">
    <location>
        <begin position="285"/>
        <end position="295"/>
    </location>
</feature>
<feature type="compositionally biased region" description="Polar residues" evidence="1">
    <location>
        <begin position="249"/>
        <end position="268"/>
    </location>
</feature>
<dbReference type="EMBL" id="CAJNOQ010005004">
    <property type="protein sequence ID" value="CAF1082480.1"/>
    <property type="molecule type" value="Genomic_DNA"/>
</dbReference>
<dbReference type="Gene3D" id="3.90.176.10">
    <property type="entry name" value="Toxin ADP-ribosyltransferase, Chain A, domain 1"/>
    <property type="match status" value="1"/>
</dbReference>
<reference evidence="2" key="1">
    <citation type="submission" date="2021-02" db="EMBL/GenBank/DDBJ databases">
        <authorList>
            <person name="Nowell W R."/>
        </authorList>
    </citation>
    <scope>NUCLEOTIDE SEQUENCE</scope>
</reference>
<dbReference type="AlphaFoldDB" id="A0A814MP63"/>
<feature type="compositionally biased region" description="Acidic residues" evidence="1">
    <location>
        <begin position="273"/>
        <end position="283"/>
    </location>
</feature>
<accession>A0A814MP63</accession>
<sequence length="295" mass="33888">MNNCLLSTSLDRSVSLKFIKSSDKLEGLERVFFEIDVDINQKSHRCGDISHLGYFPTKTEILFMIGSKTDVWRGQHTSALLQYEQTIKLWLNCINDDELNLLIDISKVDEKIGSIYDLNEEERIFTRDNMEGGMEIREDEQVWSILRDIKDADLAKMHNDLAISYLQSAFENTNAKRAYEELGVNLIKGKSTAEMLADIEKELKKYDSSYKYLNRTLKLYRNDLQVLGKQLIENSEKLSACEQKLMMKSNSTTKEASSIDTNDSTDNVATDDRDNEDTLEALENDVNKCETKTDE</sequence>
<evidence type="ECO:0000313" key="2">
    <source>
        <dbReference type="EMBL" id="CAF1082480.1"/>
    </source>
</evidence>
<organism evidence="2 4">
    <name type="scientific">Didymodactylos carnosus</name>
    <dbReference type="NCBI Taxonomy" id="1234261"/>
    <lineage>
        <taxon>Eukaryota</taxon>
        <taxon>Metazoa</taxon>
        <taxon>Spiralia</taxon>
        <taxon>Gnathifera</taxon>
        <taxon>Rotifera</taxon>
        <taxon>Eurotatoria</taxon>
        <taxon>Bdelloidea</taxon>
        <taxon>Philodinida</taxon>
        <taxon>Philodinidae</taxon>
        <taxon>Didymodactylos</taxon>
    </lineage>
</organism>
<comment type="caution">
    <text evidence="2">The sequence shown here is derived from an EMBL/GenBank/DDBJ whole genome shotgun (WGS) entry which is preliminary data.</text>
</comment>